<accession>L0IAQ4</accession>
<proteinExistence type="predicted"/>
<evidence type="ECO:0000313" key="1">
    <source>
        <dbReference type="EMBL" id="AGB16675.1"/>
    </source>
</evidence>
<dbReference type="AlphaFoldDB" id="L0IAQ4"/>
<dbReference type="KEGG" id="hru:Halru_2083"/>
<dbReference type="EMBL" id="CP003050">
    <property type="protein sequence ID" value="AGB16675.1"/>
    <property type="molecule type" value="Genomic_DNA"/>
</dbReference>
<evidence type="ECO:0000313" key="2">
    <source>
        <dbReference type="Proteomes" id="UP000010846"/>
    </source>
</evidence>
<dbReference type="HOGENOM" id="CLU_3163032_0_0_2"/>
<protein>
    <submittedName>
        <fullName evidence="1">Uncharacterized protein</fullName>
    </submittedName>
</protein>
<gene>
    <name evidence="1" type="ordered locus">Halru_2083</name>
</gene>
<reference evidence="1" key="1">
    <citation type="submission" date="2011-09" db="EMBL/GenBank/DDBJ databases">
        <title>Complete sequence of Halovivax ruber XH-70.</title>
        <authorList>
            <consortium name="US DOE Joint Genome Institute"/>
            <person name="Lucas S."/>
            <person name="Han J."/>
            <person name="Lapidus A."/>
            <person name="Cheng J.-F."/>
            <person name="Goodwin L."/>
            <person name="Pitluck S."/>
            <person name="Peters L."/>
            <person name="Mikhailova N."/>
            <person name="Davenport K."/>
            <person name="Detter J.C."/>
            <person name="Han C."/>
            <person name="Tapia R."/>
            <person name="Land M."/>
            <person name="Hauser L."/>
            <person name="Kyrpides N."/>
            <person name="Ivanova N."/>
            <person name="Pagani I."/>
            <person name="Sproer C."/>
            <person name="Anderson I."/>
            <person name="Woyke T."/>
        </authorList>
    </citation>
    <scope>NUCLEOTIDE SEQUENCE</scope>
    <source>
        <strain evidence="1">XH-70</strain>
    </source>
</reference>
<keyword evidence="2" id="KW-1185">Reference proteome</keyword>
<dbReference type="Proteomes" id="UP000010846">
    <property type="component" value="Chromosome"/>
</dbReference>
<dbReference type="GeneID" id="55574956"/>
<name>L0IAQ4_HALRX</name>
<dbReference type="RefSeq" id="WP_015301289.1">
    <property type="nucleotide sequence ID" value="NC_019964.1"/>
</dbReference>
<sequence length="47" mass="5630">MQSQIDTELIDTERIDSRRVDSGRITNVRMEKLAQAWRPIWESVRRS</sequence>
<organism evidence="1 2">
    <name type="scientific">Halovivax ruber (strain DSM 18193 / JCM 13892 / XH-70)</name>
    <dbReference type="NCBI Taxonomy" id="797302"/>
    <lineage>
        <taxon>Archaea</taxon>
        <taxon>Methanobacteriati</taxon>
        <taxon>Methanobacteriota</taxon>
        <taxon>Stenosarchaea group</taxon>
        <taxon>Halobacteria</taxon>
        <taxon>Halobacteriales</taxon>
        <taxon>Natrialbaceae</taxon>
        <taxon>Halovivax</taxon>
    </lineage>
</organism>